<keyword evidence="3" id="KW-1185">Reference proteome</keyword>
<organism evidence="2 3">
    <name type="scientific">Paramecium sonneborni</name>
    <dbReference type="NCBI Taxonomy" id="65129"/>
    <lineage>
        <taxon>Eukaryota</taxon>
        <taxon>Sar</taxon>
        <taxon>Alveolata</taxon>
        <taxon>Ciliophora</taxon>
        <taxon>Intramacronucleata</taxon>
        <taxon>Oligohymenophorea</taxon>
        <taxon>Peniculida</taxon>
        <taxon>Parameciidae</taxon>
        <taxon>Paramecium</taxon>
    </lineage>
</organism>
<keyword evidence="1" id="KW-0472">Membrane</keyword>
<sequence>MKLNIEIIFVYNILRILGWIQVIIFLMYQTSLELTEITTISNLVRILTVAKLFEIIFIKPQEIFDQRNLVKYYQYLTRILVLYFLMFPGLCFCSFRNAISGWAVQEVLESLYHLSKSEQIKSIKNYISSFLIPFTTLGIIRILNRVVEKYDDEIEIYRIIQILIILLSIHQIYINIITHNKQKFYKLKMQKKT</sequence>
<dbReference type="Proteomes" id="UP000692954">
    <property type="component" value="Unassembled WGS sequence"/>
</dbReference>
<feature type="transmembrane region" description="Helical" evidence="1">
    <location>
        <begin position="156"/>
        <end position="174"/>
    </location>
</feature>
<comment type="caution">
    <text evidence="2">The sequence shown here is derived from an EMBL/GenBank/DDBJ whole genome shotgun (WGS) entry which is preliminary data.</text>
</comment>
<evidence type="ECO:0000313" key="2">
    <source>
        <dbReference type="EMBL" id="CAD8094682.1"/>
    </source>
</evidence>
<dbReference type="OrthoDB" id="307424at2759"/>
<feature type="transmembrane region" description="Helical" evidence="1">
    <location>
        <begin position="7"/>
        <end position="28"/>
    </location>
</feature>
<keyword evidence="1" id="KW-1133">Transmembrane helix</keyword>
<protein>
    <submittedName>
        <fullName evidence="2">Uncharacterized protein</fullName>
    </submittedName>
</protein>
<feature type="transmembrane region" description="Helical" evidence="1">
    <location>
        <begin position="79"/>
        <end position="103"/>
    </location>
</feature>
<gene>
    <name evidence="2" type="ORF">PSON_ATCC_30995.1.T0630005</name>
</gene>
<evidence type="ECO:0000256" key="1">
    <source>
        <dbReference type="SAM" id="Phobius"/>
    </source>
</evidence>
<feature type="transmembrane region" description="Helical" evidence="1">
    <location>
        <begin position="123"/>
        <end position="144"/>
    </location>
</feature>
<keyword evidence="1" id="KW-0812">Transmembrane</keyword>
<name>A0A8S1NR83_9CILI</name>
<evidence type="ECO:0000313" key="3">
    <source>
        <dbReference type="Proteomes" id="UP000692954"/>
    </source>
</evidence>
<dbReference type="EMBL" id="CAJJDN010000063">
    <property type="protein sequence ID" value="CAD8094682.1"/>
    <property type="molecule type" value="Genomic_DNA"/>
</dbReference>
<proteinExistence type="predicted"/>
<dbReference type="AlphaFoldDB" id="A0A8S1NR83"/>
<accession>A0A8S1NR83</accession>
<reference evidence="2" key="1">
    <citation type="submission" date="2021-01" db="EMBL/GenBank/DDBJ databases">
        <authorList>
            <consortium name="Genoscope - CEA"/>
            <person name="William W."/>
        </authorList>
    </citation>
    <scope>NUCLEOTIDE SEQUENCE</scope>
</reference>